<comment type="caution">
    <text evidence="3">The sequence shown here is derived from an EMBL/GenBank/DDBJ whole genome shotgun (WGS) entry which is preliminary data.</text>
</comment>
<proteinExistence type="inferred from homology"/>
<keyword evidence="3" id="KW-0131">Cell cycle</keyword>
<evidence type="ECO:0000313" key="4">
    <source>
        <dbReference type="Proteomes" id="UP000240830"/>
    </source>
</evidence>
<protein>
    <submittedName>
        <fullName evidence="3">Cofactor-APC complex of cell division cycle 20-like protein 1</fullName>
    </submittedName>
</protein>
<name>A0A2H9TLA6_9FUNG</name>
<keyword evidence="3" id="KW-0132">Cell division</keyword>
<dbReference type="PANTHER" id="PTHR43327">
    <property type="entry name" value="STOMATIN-LIKE PROTEIN 2, MITOCHONDRIAL"/>
    <property type="match status" value="1"/>
</dbReference>
<reference evidence="3 4" key="1">
    <citation type="submission" date="2016-10" db="EMBL/GenBank/DDBJ databases">
        <title>The genome of Paramicrosporidium saccamoebae is the missing link in understanding Cryptomycota and Microsporidia evolution.</title>
        <authorList>
            <person name="Quandt C.A."/>
            <person name="Beaudet D."/>
            <person name="Corsaro D."/>
            <person name="Michel R."/>
            <person name="Corradi N."/>
            <person name="James T."/>
        </authorList>
    </citation>
    <scope>NUCLEOTIDE SEQUENCE [LARGE SCALE GENOMIC DNA]</scope>
    <source>
        <strain evidence="3 4">KSL3</strain>
    </source>
</reference>
<dbReference type="GO" id="GO:0007005">
    <property type="term" value="P:mitochondrion organization"/>
    <property type="evidence" value="ECO:0007669"/>
    <property type="project" value="TreeGrafter"/>
</dbReference>
<organism evidence="3 4">
    <name type="scientific">Paramicrosporidium saccamoebae</name>
    <dbReference type="NCBI Taxonomy" id="1246581"/>
    <lineage>
        <taxon>Eukaryota</taxon>
        <taxon>Fungi</taxon>
        <taxon>Fungi incertae sedis</taxon>
        <taxon>Cryptomycota</taxon>
        <taxon>Cryptomycota incertae sedis</taxon>
        <taxon>Paramicrosporidium</taxon>
    </lineage>
</organism>
<keyword evidence="4" id="KW-1185">Reference proteome</keyword>
<accession>A0A2H9TLA6</accession>
<comment type="similarity">
    <text evidence="1">Belongs to the band 7/mec-2 family.</text>
</comment>
<dbReference type="Pfam" id="PF16200">
    <property type="entry name" value="Band_7_C"/>
    <property type="match status" value="1"/>
</dbReference>
<sequence length="138" mass="14752">MHSQVSAERQKRAFILESEGSRQSAINVAEGQKQAQILASEGQRMEKINQAVGEAEAIIAKANATATSIESISQAMARNGQDAVSLMVAEKYIEAFSQLAQKSTTLMLPANAAEPSALVAQAMTIFKNVSSSQQPKKE</sequence>
<dbReference type="GO" id="GO:0051301">
    <property type="term" value="P:cell division"/>
    <property type="evidence" value="ECO:0007669"/>
    <property type="project" value="UniProtKB-KW"/>
</dbReference>
<dbReference type="OrthoDB" id="434619at2759"/>
<evidence type="ECO:0000259" key="2">
    <source>
        <dbReference type="Pfam" id="PF16200"/>
    </source>
</evidence>
<gene>
    <name evidence="3" type="ORF">PSACC_01658</name>
</gene>
<evidence type="ECO:0000256" key="1">
    <source>
        <dbReference type="ARBA" id="ARBA00008164"/>
    </source>
</evidence>
<dbReference type="STRING" id="1246581.A0A2H9TLA6"/>
<dbReference type="InterPro" id="IPR050710">
    <property type="entry name" value="Band7/mec-2_domain"/>
</dbReference>
<dbReference type="EMBL" id="MTSL01000117">
    <property type="protein sequence ID" value="PJF18499.1"/>
    <property type="molecule type" value="Genomic_DNA"/>
</dbReference>
<dbReference type="PANTHER" id="PTHR43327:SF7">
    <property type="entry name" value="BAND 7 DOMAIN-CONTAINING PROTEIN"/>
    <property type="match status" value="1"/>
</dbReference>
<dbReference type="AlphaFoldDB" id="A0A2H9TLA6"/>
<dbReference type="InterPro" id="IPR032435">
    <property type="entry name" value="STML2-like_C"/>
</dbReference>
<dbReference type="GO" id="GO:0005739">
    <property type="term" value="C:mitochondrion"/>
    <property type="evidence" value="ECO:0007669"/>
    <property type="project" value="TreeGrafter"/>
</dbReference>
<evidence type="ECO:0000313" key="3">
    <source>
        <dbReference type="EMBL" id="PJF18499.1"/>
    </source>
</evidence>
<feature type="domain" description="STML2-like C-terminal extension" evidence="2">
    <location>
        <begin position="72"/>
        <end position="130"/>
    </location>
</feature>
<dbReference type="Proteomes" id="UP000240830">
    <property type="component" value="Unassembled WGS sequence"/>
</dbReference>